<evidence type="ECO:0008006" key="14">
    <source>
        <dbReference type="Google" id="ProtNLM"/>
    </source>
</evidence>
<keyword evidence="9" id="KW-0175">Coiled coil</keyword>
<dbReference type="AlphaFoldDB" id="A0A6J4E8B9"/>
<gene>
    <name evidence="10" type="primary">opmQ</name>
    <name evidence="10" type="ORF">TUM18999_33950</name>
    <name evidence="11" type="ORF">TUM20286_40980</name>
</gene>
<keyword evidence="6" id="KW-0998">Cell outer membrane</keyword>
<name>A0A6J4E8B9_9PSED</name>
<evidence type="ECO:0000313" key="10">
    <source>
        <dbReference type="EMBL" id="BCG25204.1"/>
    </source>
</evidence>
<evidence type="ECO:0000256" key="9">
    <source>
        <dbReference type="SAM" id="Coils"/>
    </source>
</evidence>
<proteinExistence type="inferred from homology"/>
<evidence type="ECO:0000256" key="7">
    <source>
        <dbReference type="ARBA" id="ARBA00023288"/>
    </source>
</evidence>
<dbReference type="GO" id="GO:0015562">
    <property type="term" value="F:efflux transmembrane transporter activity"/>
    <property type="evidence" value="ECO:0007669"/>
    <property type="project" value="InterPro"/>
</dbReference>
<comment type="similarity">
    <text evidence="1 8">Belongs to the outer membrane factor (OMF) (TC 1.B.17) family.</text>
</comment>
<keyword evidence="5 8" id="KW-0564">Palmitate</keyword>
<dbReference type="PROSITE" id="PS51257">
    <property type="entry name" value="PROKAR_LIPOPROTEIN"/>
    <property type="match status" value="1"/>
</dbReference>
<dbReference type="KEGG" id="ptw:TUM18999_33950"/>
<feature type="chain" id="PRO_5027139261" description="RND transporter" evidence="8">
    <location>
        <begin position="22"/>
        <end position="476"/>
    </location>
</feature>
<evidence type="ECO:0000256" key="2">
    <source>
        <dbReference type="ARBA" id="ARBA00022452"/>
    </source>
</evidence>
<evidence type="ECO:0000313" key="13">
    <source>
        <dbReference type="Proteomes" id="UP001054892"/>
    </source>
</evidence>
<feature type="signal peptide" evidence="8">
    <location>
        <begin position="1"/>
        <end position="21"/>
    </location>
</feature>
<evidence type="ECO:0000256" key="1">
    <source>
        <dbReference type="ARBA" id="ARBA00007613"/>
    </source>
</evidence>
<evidence type="ECO:0000256" key="4">
    <source>
        <dbReference type="ARBA" id="ARBA00023136"/>
    </source>
</evidence>
<keyword evidence="13" id="KW-1185">Reference proteome</keyword>
<dbReference type="Proteomes" id="UP001054892">
    <property type="component" value="Unassembled WGS sequence"/>
</dbReference>
<dbReference type="GO" id="GO:0009279">
    <property type="term" value="C:cell outer membrane"/>
    <property type="evidence" value="ECO:0007669"/>
    <property type="project" value="UniProtKB-SubCell"/>
</dbReference>
<dbReference type="InterPro" id="IPR003423">
    <property type="entry name" value="OMP_efflux"/>
</dbReference>
<evidence type="ECO:0000256" key="6">
    <source>
        <dbReference type="ARBA" id="ARBA00023237"/>
    </source>
</evidence>
<dbReference type="EMBL" id="AP023189">
    <property type="protein sequence ID" value="BCG25204.1"/>
    <property type="molecule type" value="Genomic_DNA"/>
</dbReference>
<dbReference type="Gene3D" id="2.20.200.10">
    <property type="entry name" value="Outer membrane efflux proteins (OEP)"/>
    <property type="match status" value="1"/>
</dbReference>
<protein>
    <recommendedName>
        <fullName evidence="14">RND transporter</fullName>
    </recommendedName>
</protein>
<dbReference type="PANTHER" id="PTHR30203:SF33">
    <property type="entry name" value="BLR4455 PROTEIN"/>
    <property type="match status" value="1"/>
</dbReference>
<keyword evidence="2 8" id="KW-1134">Transmembrane beta strand</keyword>
<evidence type="ECO:0000256" key="8">
    <source>
        <dbReference type="RuleBase" id="RU362097"/>
    </source>
</evidence>
<reference evidence="10 12" key="1">
    <citation type="submission" date="2020-05" db="EMBL/GenBank/DDBJ databases">
        <title>Characterization of novel class B3 metallo-beta-lactamase from novel Pseudomonas species.</title>
        <authorList>
            <person name="Yamada K."/>
            <person name="Aoki K."/>
            <person name="Ishii Y."/>
        </authorList>
    </citation>
    <scope>NUCLEOTIDE SEQUENCE [LARGE SCALE GENOMIC DNA]</scope>
    <source>
        <strain evidence="10 12">TUM18999</strain>
        <strain evidence="11 13">TUM20286</strain>
    </source>
</reference>
<dbReference type="Pfam" id="PF02321">
    <property type="entry name" value="OEP"/>
    <property type="match status" value="2"/>
</dbReference>
<accession>A0A6J4E8B9</accession>
<comment type="subcellular location">
    <subcellularLocation>
        <location evidence="8">Cell outer membrane</location>
        <topology evidence="8">Lipid-anchor</topology>
    </subcellularLocation>
</comment>
<keyword evidence="8" id="KW-0732">Signal</keyword>
<evidence type="ECO:0000313" key="11">
    <source>
        <dbReference type="EMBL" id="GJN54346.1"/>
    </source>
</evidence>
<dbReference type="NCBIfam" id="TIGR01845">
    <property type="entry name" value="outer_NodT"/>
    <property type="match status" value="1"/>
</dbReference>
<dbReference type="SUPFAM" id="SSF56954">
    <property type="entry name" value="Outer membrane efflux proteins (OEP)"/>
    <property type="match status" value="1"/>
</dbReference>
<dbReference type="Proteomes" id="UP000509383">
    <property type="component" value="Chromosome"/>
</dbReference>
<keyword evidence="7 8" id="KW-0449">Lipoprotein</keyword>
<organism evidence="10 12">
    <name type="scientific">Pseudomonas tohonis</name>
    <dbReference type="NCBI Taxonomy" id="2725477"/>
    <lineage>
        <taxon>Bacteria</taxon>
        <taxon>Pseudomonadati</taxon>
        <taxon>Pseudomonadota</taxon>
        <taxon>Gammaproteobacteria</taxon>
        <taxon>Pseudomonadales</taxon>
        <taxon>Pseudomonadaceae</taxon>
        <taxon>Pseudomonas</taxon>
    </lineage>
</organism>
<dbReference type="InterPro" id="IPR010131">
    <property type="entry name" value="MdtP/NodT-like"/>
</dbReference>
<evidence type="ECO:0000256" key="3">
    <source>
        <dbReference type="ARBA" id="ARBA00022692"/>
    </source>
</evidence>
<keyword evidence="3 8" id="KW-0812">Transmembrane</keyword>
<evidence type="ECO:0000313" key="12">
    <source>
        <dbReference type="Proteomes" id="UP000509383"/>
    </source>
</evidence>
<sequence>MTALAPRTLLPLCLALGACTGADTTPTAAITPPPHWQSPARQGAAQISADWWHAFGSPELSRLIQQARQGSFDLAAGRARIRQASAAAVIAGAPLLPEVKAELSGSYQQLLGDEGFSALDAERDRPRFDTYAAGLSASYELDFWGGRRAARDSALHSLEASRFDQATLELTLLAGVASSYLQVLALGEQLRIAEGNLDNARQVLQLVEARQAAGAATRLELAQQRSLVAGRERALERLRQQGGEARVALATLLGQPVQALALKGGKLAGIQWPGIGAGVPSELLGRRPDIAAAEARLAAADADVRVARAAMLPSLTLSASLGTGSEQFSDILRNPYYGVAAGLAAPIFNAGRLDAGHRQRQAREEELLAIYRAAIVAAFGDVERALLAIDGLDRQRQWQAEELAQAQRAFELAENRYRAGAETLLTVLETQRSLYQAEDDAVQLHLARLQAAVGLYKALGGGWTPDTRLQADRTPG</sequence>
<dbReference type="Gene3D" id="1.20.1600.10">
    <property type="entry name" value="Outer membrane efflux proteins (OEP)"/>
    <property type="match status" value="1"/>
</dbReference>
<feature type="coiled-coil region" evidence="9">
    <location>
        <begin position="190"/>
        <end position="241"/>
    </location>
</feature>
<keyword evidence="4 8" id="KW-0472">Membrane</keyword>
<dbReference type="EMBL" id="BQKM01000010">
    <property type="protein sequence ID" value="GJN54346.1"/>
    <property type="molecule type" value="Genomic_DNA"/>
</dbReference>
<dbReference type="RefSeq" id="WP_173178049.1">
    <property type="nucleotide sequence ID" value="NZ_AP023189.1"/>
</dbReference>
<evidence type="ECO:0000256" key="5">
    <source>
        <dbReference type="ARBA" id="ARBA00023139"/>
    </source>
</evidence>
<dbReference type="PANTHER" id="PTHR30203">
    <property type="entry name" value="OUTER MEMBRANE CATION EFFLUX PROTEIN"/>
    <property type="match status" value="1"/>
</dbReference>